<sequence length="168" mass="19017">MTNFILSKCEVLSILKKRYGVSPQTIEPWFNSTLFDLSYSVQSLRTWVWRFDRKRELNAPITGGIEFPFFVGSLSLDYYNDIIFTNSPGYWVNAEIRTITSIEDIGGGLGTFYLMEAEQMKVYADGATFNGPLIPGERENEVISEKLIVAPFITVKVNVDVTGGFNLF</sequence>
<protein>
    <submittedName>
        <fullName evidence="1">Uncharacterized protein</fullName>
    </submittedName>
</protein>
<comment type="caution">
    <text evidence="1">The sequence shown here is derived from an EMBL/GenBank/DDBJ whole genome shotgun (WGS) entry which is preliminary data.</text>
</comment>
<evidence type="ECO:0000313" key="1">
    <source>
        <dbReference type="EMBL" id="KKM08715.1"/>
    </source>
</evidence>
<gene>
    <name evidence="1" type="ORF">LCGC14_1723390</name>
</gene>
<reference evidence="1" key="1">
    <citation type="journal article" date="2015" name="Nature">
        <title>Complex archaea that bridge the gap between prokaryotes and eukaryotes.</title>
        <authorList>
            <person name="Spang A."/>
            <person name="Saw J.H."/>
            <person name="Jorgensen S.L."/>
            <person name="Zaremba-Niedzwiedzka K."/>
            <person name="Martijn J."/>
            <person name="Lind A.E."/>
            <person name="van Eijk R."/>
            <person name="Schleper C."/>
            <person name="Guy L."/>
            <person name="Ettema T.J."/>
        </authorList>
    </citation>
    <scope>NUCLEOTIDE SEQUENCE</scope>
</reference>
<dbReference type="EMBL" id="LAZR01015538">
    <property type="protein sequence ID" value="KKM08715.1"/>
    <property type="molecule type" value="Genomic_DNA"/>
</dbReference>
<dbReference type="AlphaFoldDB" id="A0A0F9HBH9"/>
<proteinExistence type="predicted"/>
<organism evidence="1">
    <name type="scientific">marine sediment metagenome</name>
    <dbReference type="NCBI Taxonomy" id="412755"/>
    <lineage>
        <taxon>unclassified sequences</taxon>
        <taxon>metagenomes</taxon>
        <taxon>ecological metagenomes</taxon>
    </lineage>
</organism>
<accession>A0A0F9HBH9</accession>
<feature type="non-terminal residue" evidence="1">
    <location>
        <position position="168"/>
    </location>
</feature>
<name>A0A0F9HBH9_9ZZZZ</name>